<dbReference type="AlphaFoldDB" id="A0A1B7TAC7"/>
<keyword evidence="2" id="KW-1133">Transmembrane helix</keyword>
<comment type="caution">
    <text evidence="3">The sequence shown here is derived from an EMBL/GenBank/DDBJ whole genome shotgun (WGS) entry which is preliminary data.</text>
</comment>
<dbReference type="EMBL" id="LXPE01000056">
    <property type="protein sequence ID" value="OBA25667.1"/>
    <property type="molecule type" value="Genomic_DNA"/>
</dbReference>
<dbReference type="OrthoDB" id="3972748at2759"/>
<reference evidence="4" key="1">
    <citation type="journal article" date="2016" name="Proc. Natl. Acad. Sci. U.S.A.">
        <title>Comparative genomics of biotechnologically important yeasts.</title>
        <authorList>
            <person name="Riley R."/>
            <person name="Haridas S."/>
            <person name="Wolfe K.H."/>
            <person name="Lopes M.R."/>
            <person name="Hittinger C.T."/>
            <person name="Goeker M."/>
            <person name="Salamov A.A."/>
            <person name="Wisecaver J.H."/>
            <person name="Long T.M."/>
            <person name="Calvey C.H."/>
            <person name="Aerts A.L."/>
            <person name="Barry K.W."/>
            <person name="Choi C."/>
            <person name="Clum A."/>
            <person name="Coughlan A.Y."/>
            <person name="Deshpande S."/>
            <person name="Douglass A.P."/>
            <person name="Hanson S.J."/>
            <person name="Klenk H.-P."/>
            <person name="LaButti K.M."/>
            <person name="Lapidus A."/>
            <person name="Lindquist E.A."/>
            <person name="Lipzen A.M."/>
            <person name="Meier-Kolthoff J.P."/>
            <person name="Ohm R.A."/>
            <person name="Otillar R.P."/>
            <person name="Pangilinan J.L."/>
            <person name="Peng Y."/>
            <person name="Rokas A."/>
            <person name="Rosa C.A."/>
            <person name="Scheuner C."/>
            <person name="Sibirny A.A."/>
            <person name="Slot J.C."/>
            <person name="Stielow J.B."/>
            <person name="Sun H."/>
            <person name="Kurtzman C.P."/>
            <person name="Blackwell M."/>
            <person name="Grigoriev I.V."/>
            <person name="Jeffries T.W."/>
        </authorList>
    </citation>
    <scope>NUCLEOTIDE SEQUENCE [LARGE SCALE GENOMIC DNA]</scope>
    <source>
        <strain evidence="4">NRRL Y-1626</strain>
    </source>
</reference>
<organism evidence="3 4">
    <name type="scientific">Hanseniaspora valbyensis NRRL Y-1626</name>
    <dbReference type="NCBI Taxonomy" id="766949"/>
    <lineage>
        <taxon>Eukaryota</taxon>
        <taxon>Fungi</taxon>
        <taxon>Dikarya</taxon>
        <taxon>Ascomycota</taxon>
        <taxon>Saccharomycotina</taxon>
        <taxon>Saccharomycetes</taxon>
        <taxon>Saccharomycodales</taxon>
        <taxon>Saccharomycodaceae</taxon>
        <taxon>Hanseniaspora</taxon>
    </lineage>
</organism>
<sequence length="137" mass="14856">MFSTSNFFKLNTPKTYIFTAVSSIGIYLVPRVSVKLSILAGLSIYLYNVLTSAGDKKKKKKCCGGKNKSKTGKCCSGGDGSCCSKKEKIEKKEPKKGCCGSKSCSKKILDEGESKSSNQDFNEISTDFTAQFAKKSK</sequence>
<keyword evidence="2" id="KW-0812">Transmembrane</keyword>
<evidence type="ECO:0000313" key="4">
    <source>
        <dbReference type="Proteomes" id="UP000092321"/>
    </source>
</evidence>
<dbReference type="Proteomes" id="UP000092321">
    <property type="component" value="Unassembled WGS sequence"/>
</dbReference>
<evidence type="ECO:0000256" key="2">
    <source>
        <dbReference type="SAM" id="Phobius"/>
    </source>
</evidence>
<proteinExistence type="predicted"/>
<accession>A0A1B7TAC7</accession>
<keyword evidence="2" id="KW-0472">Membrane</keyword>
<feature type="region of interest" description="Disordered" evidence="1">
    <location>
        <begin position="54"/>
        <end position="80"/>
    </location>
</feature>
<protein>
    <submittedName>
        <fullName evidence="3">Uncharacterized protein</fullName>
    </submittedName>
</protein>
<feature type="compositionally biased region" description="Basic residues" evidence="1">
    <location>
        <begin position="56"/>
        <end position="71"/>
    </location>
</feature>
<gene>
    <name evidence="3" type="ORF">HANVADRAFT_107214</name>
</gene>
<feature type="transmembrane region" description="Helical" evidence="2">
    <location>
        <begin position="32"/>
        <end position="50"/>
    </location>
</feature>
<name>A0A1B7TAC7_9ASCO</name>
<evidence type="ECO:0000256" key="1">
    <source>
        <dbReference type="SAM" id="MobiDB-lite"/>
    </source>
</evidence>
<keyword evidence="4" id="KW-1185">Reference proteome</keyword>
<evidence type="ECO:0000313" key="3">
    <source>
        <dbReference type="EMBL" id="OBA25667.1"/>
    </source>
</evidence>